<dbReference type="Proteomes" id="UP001501138">
    <property type="component" value="Unassembled WGS sequence"/>
</dbReference>
<evidence type="ECO:0000313" key="4">
    <source>
        <dbReference type="EMBL" id="GAA1727692.1"/>
    </source>
</evidence>
<evidence type="ECO:0000256" key="1">
    <source>
        <dbReference type="ARBA" id="ARBA00006525"/>
    </source>
</evidence>
<feature type="compositionally biased region" description="Low complexity" evidence="2">
    <location>
        <begin position="354"/>
        <end position="364"/>
    </location>
</feature>
<gene>
    <name evidence="4" type="primary">dprA</name>
    <name evidence="4" type="ORF">GCM10009809_24260</name>
</gene>
<sequence length="455" mass="46575">MAEPPFDVPDVRAGRTPARPAPGLRDVGPDARGVDLPFDVDEPRLAAAAWSRVAEPGDEVAGALVAHLGAAGALAWLAEAARDPARTLRGGALADLGSSVATARLLDAVARWLPRLDRLDPRRELRVLDRLGGTLLCPGDADWPAGLADLGTAAPFALWVRGRTELAGLTARSVAVVGARASSSYGEHVAADLSAGLTDRGFTVVSGGAYGIDAAAHRGAVAAGGPTVAFLAGGVDRFYPPGNQDLLRRIADGAGAVVSEVPPGSAPFKQRFLARNRLIAAVSRATVVVEAAWRSGALSTARHATELFRPLGAVPGPVTSATSTGCHVLLRDGRATCVTDADEVVELATAIGEAPAGGASDPGASSGGVAAGDGREGRASRERRAAADRAAELGDPARLVWDALPVRASASPESICRTAGLSVRETLAGLGLLEQHGLAEPDGARWRRHRPRRGG</sequence>
<evidence type="ECO:0000259" key="3">
    <source>
        <dbReference type="Pfam" id="PF02481"/>
    </source>
</evidence>
<protein>
    <submittedName>
        <fullName evidence="4">DNA-processing protein DprA</fullName>
    </submittedName>
</protein>
<feature type="region of interest" description="Disordered" evidence="2">
    <location>
        <begin position="1"/>
        <end position="30"/>
    </location>
</feature>
<dbReference type="Pfam" id="PF02481">
    <property type="entry name" value="DNA_processg_A"/>
    <property type="match status" value="1"/>
</dbReference>
<dbReference type="SUPFAM" id="SSF102405">
    <property type="entry name" value="MCP/YpsA-like"/>
    <property type="match status" value="1"/>
</dbReference>
<organism evidence="4 5">
    <name type="scientific">Isoptericola hypogeus</name>
    <dbReference type="NCBI Taxonomy" id="300179"/>
    <lineage>
        <taxon>Bacteria</taxon>
        <taxon>Bacillati</taxon>
        <taxon>Actinomycetota</taxon>
        <taxon>Actinomycetes</taxon>
        <taxon>Micrococcales</taxon>
        <taxon>Promicromonosporaceae</taxon>
        <taxon>Isoptericola</taxon>
    </lineage>
</organism>
<dbReference type="EMBL" id="BAAAPM010000004">
    <property type="protein sequence ID" value="GAA1727692.1"/>
    <property type="molecule type" value="Genomic_DNA"/>
</dbReference>
<comment type="similarity">
    <text evidence="1">Belongs to the DprA/Smf family.</text>
</comment>
<proteinExistence type="inferred from homology"/>
<evidence type="ECO:0000313" key="5">
    <source>
        <dbReference type="Proteomes" id="UP001501138"/>
    </source>
</evidence>
<name>A0ABN2JHU3_9MICO</name>
<dbReference type="PANTHER" id="PTHR43022">
    <property type="entry name" value="PROTEIN SMF"/>
    <property type="match status" value="1"/>
</dbReference>
<reference evidence="4 5" key="1">
    <citation type="journal article" date="2019" name="Int. J. Syst. Evol. Microbiol.">
        <title>The Global Catalogue of Microorganisms (GCM) 10K type strain sequencing project: providing services to taxonomists for standard genome sequencing and annotation.</title>
        <authorList>
            <consortium name="The Broad Institute Genomics Platform"/>
            <consortium name="The Broad Institute Genome Sequencing Center for Infectious Disease"/>
            <person name="Wu L."/>
            <person name="Ma J."/>
        </authorList>
    </citation>
    <scope>NUCLEOTIDE SEQUENCE [LARGE SCALE GENOMIC DNA]</scope>
    <source>
        <strain evidence="4 5">JCM 15589</strain>
    </source>
</reference>
<keyword evidence="5" id="KW-1185">Reference proteome</keyword>
<feature type="compositionally biased region" description="Basic and acidic residues" evidence="2">
    <location>
        <begin position="373"/>
        <end position="390"/>
    </location>
</feature>
<dbReference type="PANTHER" id="PTHR43022:SF1">
    <property type="entry name" value="PROTEIN SMF"/>
    <property type="match status" value="1"/>
</dbReference>
<accession>A0ABN2JHU3</accession>
<comment type="caution">
    <text evidence="4">The sequence shown here is derived from an EMBL/GenBank/DDBJ whole genome shotgun (WGS) entry which is preliminary data.</text>
</comment>
<dbReference type="InterPro" id="IPR003488">
    <property type="entry name" value="DprA"/>
</dbReference>
<evidence type="ECO:0000256" key="2">
    <source>
        <dbReference type="SAM" id="MobiDB-lite"/>
    </source>
</evidence>
<dbReference type="NCBIfam" id="TIGR00732">
    <property type="entry name" value="dprA"/>
    <property type="match status" value="1"/>
</dbReference>
<feature type="region of interest" description="Disordered" evidence="2">
    <location>
        <begin position="354"/>
        <end position="390"/>
    </location>
</feature>
<dbReference type="RefSeq" id="WP_344248704.1">
    <property type="nucleotide sequence ID" value="NZ_BAAAPM010000004.1"/>
</dbReference>
<feature type="domain" description="Smf/DprA SLOG" evidence="3">
    <location>
        <begin position="135"/>
        <end position="347"/>
    </location>
</feature>
<dbReference type="Gene3D" id="3.40.50.450">
    <property type="match status" value="1"/>
</dbReference>
<dbReference type="InterPro" id="IPR057666">
    <property type="entry name" value="DrpA_SLOG"/>
</dbReference>